<feature type="region of interest" description="Disordered" evidence="1">
    <location>
        <begin position="1"/>
        <end position="24"/>
    </location>
</feature>
<dbReference type="PANTHER" id="PTHR36505:SF1">
    <property type="entry name" value="BLR1072 PROTEIN"/>
    <property type="match status" value="1"/>
</dbReference>
<dbReference type="InterPro" id="IPR027275">
    <property type="entry name" value="PRC-brl_dom"/>
</dbReference>
<dbReference type="KEGG" id="bja:bll5216"/>
<dbReference type="HOGENOM" id="CLU_1364001_0_0_5"/>
<dbReference type="Pfam" id="PF05239">
    <property type="entry name" value="PRC"/>
    <property type="match status" value="1"/>
</dbReference>
<dbReference type="PhylomeDB" id="Q89JQ6"/>
<dbReference type="PANTHER" id="PTHR36505">
    <property type="entry name" value="BLR1072 PROTEIN"/>
    <property type="match status" value="1"/>
</dbReference>
<keyword evidence="4" id="KW-1185">Reference proteome</keyword>
<dbReference type="OrthoDB" id="7274881at2"/>
<protein>
    <submittedName>
        <fullName evidence="3">Bll5216 protein</fullName>
    </submittedName>
</protein>
<dbReference type="EMBL" id="BA000040">
    <property type="protein sequence ID" value="BAC50481.1"/>
    <property type="molecule type" value="Genomic_DNA"/>
</dbReference>
<evidence type="ECO:0000259" key="2">
    <source>
        <dbReference type="Pfam" id="PF05239"/>
    </source>
</evidence>
<name>Q89JQ6_BRADU</name>
<dbReference type="STRING" id="224911.AAV28_23455"/>
<dbReference type="EnsemblBacteria" id="BAC50481">
    <property type="protein sequence ID" value="BAC50481"/>
    <property type="gene ID" value="BAC50481"/>
</dbReference>
<dbReference type="Gene3D" id="2.30.30.240">
    <property type="entry name" value="PRC-barrel domain"/>
    <property type="match status" value="1"/>
</dbReference>
<evidence type="ECO:0000313" key="3">
    <source>
        <dbReference type="EMBL" id="BAC50481.1"/>
    </source>
</evidence>
<dbReference type="InterPro" id="IPR011033">
    <property type="entry name" value="PRC_barrel-like_sf"/>
</dbReference>
<dbReference type="AlphaFoldDB" id="Q89JQ6"/>
<gene>
    <name evidence="3" type="ordered locus">bll5216</name>
</gene>
<dbReference type="SUPFAM" id="SSF50346">
    <property type="entry name" value="PRC-barrel domain"/>
    <property type="match status" value="1"/>
</dbReference>
<accession>Q89JQ6</accession>
<sequence length="200" mass="21604">MIRYSISPDGSGSVSTRPSSTSRATISWSNIGGLTQDSPSSFLKNSRSSSASSILELRSSRTRPPTLSARNGAIVLPLTPEDNIREVNMTMEDRETFSLIGSDKVEGTNVYGVDGEKVGYVERVMIDKISGKVSYAVLSFGGLLGIGDDHYPLPWQALKYDTNLGGYVTGITQYADESSWNWSDPATTRSVNAYYGVPVA</sequence>
<dbReference type="PATRIC" id="fig|224911.5.peg.5290"/>
<dbReference type="InParanoid" id="Q89JQ6"/>
<feature type="domain" description="PRC-barrel" evidence="2">
    <location>
        <begin position="103"/>
        <end position="161"/>
    </location>
</feature>
<organism evidence="3 4">
    <name type="scientific">Bradyrhizobium diazoefficiens (strain JCM 10833 / BCRC 13528 / IAM 13628 / NBRC 14792 / USDA 110)</name>
    <dbReference type="NCBI Taxonomy" id="224911"/>
    <lineage>
        <taxon>Bacteria</taxon>
        <taxon>Pseudomonadati</taxon>
        <taxon>Pseudomonadota</taxon>
        <taxon>Alphaproteobacteria</taxon>
        <taxon>Hyphomicrobiales</taxon>
        <taxon>Nitrobacteraceae</taxon>
        <taxon>Bradyrhizobium</taxon>
    </lineage>
</organism>
<dbReference type="Proteomes" id="UP000002526">
    <property type="component" value="Chromosome"/>
</dbReference>
<reference evidence="4" key="1">
    <citation type="journal article" date="2002" name="DNA Res.">
        <title>Complete genomic sequence of nitrogen-fixing symbiotic bacterium Bradyrhizobium japonicum USDA110.</title>
        <authorList>
            <person name="Kaneko T."/>
            <person name="Nakamura Y."/>
            <person name="Sato S."/>
            <person name="Minamisawa K."/>
            <person name="Uchiumi T."/>
            <person name="Sasamoto S."/>
            <person name="Watanabe A."/>
            <person name="Idesawa K."/>
            <person name="Iriguchi M."/>
            <person name="Kawashima K."/>
            <person name="Kohara M."/>
            <person name="Matsumoto M."/>
            <person name="Shimpo S."/>
            <person name="Tsuruoka H."/>
            <person name="Wada T."/>
            <person name="Yamada M."/>
            <person name="Tabata S."/>
        </authorList>
    </citation>
    <scope>NUCLEOTIDE SEQUENCE [LARGE SCALE GENOMIC DNA]</scope>
    <source>
        <strain evidence="4">JCM 10833 / BCRC 13528 / IAM 13628 / NBRC 14792 / USDA 110</strain>
    </source>
</reference>
<feature type="compositionally biased region" description="Low complexity" evidence="1">
    <location>
        <begin position="11"/>
        <end position="24"/>
    </location>
</feature>
<proteinExistence type="predicted"/>
<evidence type="ECO:0000313" key="4">
    <source>
        <dbReference type="Proteomes" id="UP000002526"/>
    </source>
</evidence>
<dbReference type="eggNOG" id="COG3861">
    <property type="taxonomic scope" value="Bacteria"/>
</dbReference>
<evidence type="ECO:0000256" key="1">
    <source>
        <dbReference type="SAM" id="MobiDB-lite"/>
    </source>
</evidence>